<dbReference type="AlphaFoldDB" id="A0A7W4NKC3"/>
<accession>A0A7W4NKC3</accession>
<name>A0A7W4NKC3_9PROT</name>
<reference evidence="1 2" key="1">
    <citation type="submission" date="2020-04" db="EMBL/GenBank/DDBJ databases">
        <title>Description of novel Gluconacetobacter.</title>
        <authorList>
            <person name="Sombolestani A."/>
        </authorList>
    </citation>
    <scope>NUCLEOTIDE SEQUENCE [LARGE SCALE GENOMIC DNA]</scope>
    <source>
        <strain evidence="1 2">LMG 19747</strain>
    </source>
</reference>
<comment type="caution">
    <text evidence="1">The sequence shown here is derived from an EMBL/GenBank/DDBJ whole genome shotgun (WGS) entry which is preliminary data.</text>
</comment>
<proteinExistence type="predicted"/>
<gene>
    <name evidence="1" type="ORF">HLH48_03905</name>
</gene>
<organism evidence="1 2">
    <name type="scientific">Gluconacetobacter sacchari</name>
    <dbReference type="NCBI Taxonomy" id="92759"/>
    <lineage>
        <taxon>Bacteria</taxon>
        <taxon>Pseudomonadati</taxon>
        <taxon>Pseudomonadota</taxon>
        <taxon>Alphaproteobacteria</taxon>
        <taxon>Acetobacterales</taxon>
        <taxon>Acetobacteraceae</taxon>
        <taxon>Gluconacetobacter</taxon>
    </lineage>
</organism>
<dbReference type="Proteomes" id="UP000589085">
    <property type="component" value="Unassembled WGS sequence"/>
</dbReference>
<sequence>MKITVEVDLEVIGRAIADHVLVDEEEGLEAMTLMLRGAGFAISVSREGGPEVESTTFIGDAIAQAARRRAMEIVRSMDHPGQVLDLLSGERAR</sequence>
<dbReference type="EMBL" id="JABEQJ010000003">
    <property type="protein sequence ID" value="MBB2159327.1"/>
    <property type="molecule type" value="Genomic_DNA"/>
</dbReference>
<evidence type="ECO:0000313" key="2">
    <source>
        <dbReference type="Proteomes" id="UP000589085"/>
    </source>
</evidence>
<dbReference type="RefSeq" id="WP_182996185.1">
    <property type="nucleotide sequence ID" value="NZ_JABEQJ010000003.1"/>
</dbReference>
<evidence type="ECO:0000313" key="1">
    <source>
        <dbReference type="EMBL" id="MBB2159327.1"/>
    </source>
</evidence>
<protein>
    <submittedName>
        <fullName evidence="1">Uncharacterized protein</fullName>
    </submittedName>
</protein>